<evidence type="ECO:0000256" key="5">
    <source>
        <dbReference type="ARBA" id="ARBA00023002"/>
    </source>
</evidence>
<accession>A0A7I7U8U7</accession>
<feature type="domain" description="Acyl-CoA oxidase/dehydrogenase middle" evidence="8">
    <location>
        <begin position="120"/>
        <end position="221"/>
    </location>
</feature>
<dbReference type="InterPro" id="IPR009100">
    <property type="entry name" value="AcylCoA_DH/oxidase_NM_dom_sf"/>
</dbReference>
<evidence type="ECO:0000259" key="9">
    <source>
        <dbReference type="Pfam" id="PF02771"/>
    </source>
</evidence>
<evidence type="ECO:0000313" key="11">
    <source>
        <dbReference type="Proteomes" id="UP000466554"/>
    </source>
</evidence>
<dbReference type="InterPro" id="IPR013786">
    <property type="entry name" value="AcylCoA_DH/ox_N"/>
</dbReference>
<evidence type="ECO:0000256" key="2">
    <source>
        <dbReference type="ARBA" id="ARBA00009347"/>
    </source>
</evidence>
<dbReference type="PANTHER" id="PTHR43292:SF3">
    <property type="entry name" value="ACYL-COA DEHYDROGENASE FADE29"/>
    <property type="match status" value="1"/>
</dbReference>
<evidence type="ECO:0000313" key="10">
    <source>
        <dbReference type="EMBL" id="BBY76756.1"/>
    </source>
</evidence>
<reference evidence="10 11" key="1">
    <citation type="journal article" date="2019" name="Emerg. Microbes Infect.">
        <title>Comprehensive subspecies identification of 175 nontuberculous mycobacteria species based on 7547 genomic profiles.</title>
        <authorList>
            <person name="Matsumoto Y."/>
            <person name="Kinjo T."/>
            <person name="Motooka D."/>
            <person name="Nabeya D."/>
            <person name="Jung N."/>
            <person name="Uechi K."/>
            <person name="Horii T."/>
            <person name="Iida T."/>
            <person name="Fujita J."/>
            <person name="Nakamura S."/>
        </authorList>
    </citation>
    <scope>NUCLEOTIDE SEQUENCE [LARGE SCALE GENOMIC DNA]</scope>
    <source>
        <strain evidence="10 11">JCM 6367</strain>
    </source>
</reference>
<dbReference type="AlphaFoldDB" id="A0A7I7U8U7"/>
<evidence type="ECO:0000256" key="3">
    <source>
        <dbReference type="ARBA" id="ARBA00022630"/>
    </source>
</evidence>
<feature type="domain" description="Acyl-CoA dehydrogenase/oxidase C-terminal" evidence="7">
    <location>
        <begin position="233"/>
        <end position="377"/>
    </location>
</feature>
<gene>
    <name evidence="10" type="ORF">MPRF_36550</name>
</gene>
<dbReference type="GO" id="GO:0050660">
    <property type="term" value="F:flavin adenine dinucleotide binding"/>
    <property type="evidence" value="ECO:0007669"/>
    <property type="project" value="InterPro"/>
</dbReference>
<dbReference type="GO" id="GO:0016627">
    <property type="term" value="F:oxidoreductase activity, acting on the CH-CH group of donors"/>
    <property type="evidence" value="ECO:0007669"/>
    <property type="project" value="InterPro"/>
</dbReference>
<dbReference type="EMBL" id="AP022598">
    <property type="protein sequence ID" value="BBY76756.1"/>
    <property type="molecule type" value="Genomic_DNA"/>
</dbReference>
<evidence type="ECO:0000256" key="1">
    <source>
        <dbReference type="ARBA" id="ARBA00001974"/>
    </source>
</evidence>
<evidence type="ECO:0000259" key="7">
    <source>
        <dbReference type="Pfam" id="PF00441"/>
    </source>
</evidence>
<dbReference type="Pfam" id="PF00441">
    <property type="entry name" value="Acyl-CoA_dh_1"/>
    <property type="match status" value="1"/>
</dbReference>
<dbReference type="InterPro" id="IPR037069">
    <property type="entry name" value="AcylCoA_DH/ox_N_sf"/>
</dbReference>
<comment type="cofactor">
    <cofactor evidence="1 6">
        <name>FAD</name>
        <dbReference type="ChEBI" id="CHEBI:57692"/>
    </cofactor>
</comment>
<dbReference type="InterPro" id="IPR046373">
    <property type="entry name" value="Acyl-CoA_Oxase/DH_mid-dom_sf"/>
</dbReference>
<dbReference type="PANTHER" id="PTHR43292">
    <property type="entry name" value="ACYL-COA DEHYDROGENASE"/>
    <property type="match status" value="1"/>
</dbReference>
<evidence type="ECO:0000256" key="4">
    <source>
        <dbReference type="ARBA" id="ARBA00022827"/>
    </source>
</evidence>
<sequence>MDFTDTPEEGEFRARLRSWLNENAAAAAIPDDPAARADAANAWHHTLYQAGYIGLSFPVEYGGHGLSPVYEAILNDELGRASAPPIEGIGHLANALRLFGSQWQRAELLPGLLSGAVRWCQGFSEPEAGSDLAGLKTRAEAVGGADGEGPARFRINGRKIWTSFAAVADWCFLLCRTEPEAVKHAGISVLLVPMSTPGIEVCPIVNAARNREFAEVTFTDVEVPAENLLGERGQGWSIANQLLAYERGPSDINWISRLAVQLRGLEDDVRCGRIPDTPSTRARLGQAYTELRALEVKVQRSLTERCNGTLPGAEGSVDKLLMCRADQTFGHTMMDLRASAAVLAEGIEWDLYVWSRAAGIYGGTAQIQRNIVAQRVLGLPRS</sequence>
<dbReference type="GO" id="GO:0005886">
    <property type="term" value="C:plasma membrane"/>
    <property type="evidence" value="ECO:0007669"/>
    <property type="project" value="TreeGrafter"/>
</dbReference>
<protein>
    <submittedName>
        <fullName evidence="10">Acyl-CoA dehydrogenase</fullName>
    </submittedName>
</protein>
<feature type="domain" description="Acyl-CoA dehydrogenase/oxidase N-terminal" evidence="9">
    <location>
        <begin position="6"/>
        <end position="115"/>
    </location>
</feature>
<evidence type="ECO:0000256" key="6">
    <source>
        <dbReference type="RuleBase" id="RU362125"/>
    </source>
</evidence>
<dbReference type="InterPro" id="IPR052161">
    <property type="entry name" value="Mycobact_Acyl-CoA_DH"/>
</dbReference>
<keyword evidence="3 6" id="KW-0285">Flavoprotein</keyword>
<dbReference type="Gene3D" id="1.20.140.10">
    <property type="entry name" value="Butyryl-CoA Dehydrogenase, subunit A, domain 3"/>
    <property type="match status" value="1"/>
</dbReference>
<dbReference type="Pfam" id="PF02770">
    <property type="entry name" value="Acyl-CoA_dh_M"/>
    <property type="match status" value="1"/>
</dbReference>
<dbReference type="Pfam" id="PF02771">
    <property type="entry name" value="Acyl-CoA_dh_N"/>
    <property type="match status" value="1"/>
</dbReference>
<evidence type="ECO:0000259" key="8">
    <source>
        <dbReference type="Pfam" id="PF02770"/>
    </source>
</evidence>
<dbReference type="SUPFAM" id="SSF56645">
    <property type="entry name" value="Acyl-CoA dehydrogenase NM domain-like"/>
    <property type="match status" value="1"/>
</dbReference>
<dbReference type="InterPro" id="IPR009075">
    <property type="entry name" value="AcylCo_DH/oxidase_C"/>
</dbReference>
<comment type="similarity">
    <text evidence="2 6">Belongs to the acyl-CoA dehydrogenase family.</text>
</comment>
<dbReference type="Gene3D" id="1.10.540.10">
    <property type="entry name" value="Acyl-CoA dehydrogenase/oxidase, N-terminal domain"/>
    <property type="match status" value="1"/>
</dbReference>
<dbReference type="Proteomes" id="UP000466554">
    <property type="component" value="Chromosome"/>
</dbReference>
<keyword evidence="4 6" id="KW-0274">FAD</keyword>
<dbReference type="SUPFAM" id="SSF47203">
    <property type="entry name" value="Acyl-CoA dehydrogenase C-terminal domain-like"/>
    <property type="match status" value="1"/>
</dbReference>
<dbReference type="Gene3D" id="2.40.110.10">
    <property type="entry name" value="Butyryl-CoA Dehydrogenase, subunit A, domain 2"/>
    <property type="match status" value="1"/>
</dbReference>
<dbReference type="InterPro" id="IPR036250">
    <property type="entry name" value="AcylCo_DH-like_C"/>
</dbReference>
<name>A0A7I7U8U7_MYCPF</name>
<organism evidence="10 11">
    <name type="scientific">Mycolicibacterium parafortuitum</name>
    <name type="common">Mycobacterium parafortuitum</name>
    <dbReference type="NCBI Taxonomy" id="39692"/>
    <lineage>
        <taxon>Bacteria</taxon>
        <taxon>Bacillati</taxon>
        <taxon>Actinomycetota</taxon>
        <taxon>Actinomycetes</taxon>
        <taxon>Mycobacteriales</taxon>
        <taxon>Mycobacteriaceae</taxon>
        <taxon>Mycolicibacterium</taxon>
    </lineage>
</organism>
<dbReference type="RefSeq" id="WP_163767065.1">
    <property type="nucleotide sequence ID" value="NZ_AP022598.1"/>
</dbReference>
<dbReference type="InterPro" id="IPR006091">
    <property type="entry name" value="Acyl-CoA_Oxase/DH_mid-dom"/>
</dbReference>
<proteinExistence type="inferred from homology"/>
<keyword evidence="5 6" id="KW-0560">Oxidoreductase</keyword>